<protein>
    <recommendedName>
        <fullName evidence="3">Centrosomin N-terminal motif 1 domain-containing protein</fullName>
    </recommendedName>
</protein>
<organism evidence="1 2">
    <name type="scientific">Streblomastix strix</name>
    <dbReference type="NCBI Taxonomy" id="222440"/>
    <lineage>
        <taxon>Eukaryota</taxon>
        <taxon>Metamonada</taxon>
        <taxon>Preaxostyla</taxon>
        <taxon>Oxymonadida</taxon>
        <taxon>Streblomastigidae</taxon>
        <taxon>Streblomastix</taxon>
    </lineage>
</organism>
<dbReference type="Proteomes" id="UP000324800">
    <property type="component" value="Unassembled WGS sequence"/>
</dbReference>
<evidence type="ECO:0000313" key="1">
    <source>
        <dbReference type="EMBL" id="KAA6374717.1"/>
    </source>
</evidence>
<gene>
    <name evidence="1" type="ORF">EZS28_029757</name>
</gene>
<sequence>MAESLAISELHTELGRLKTENFDLRLRLFYLGATTGDETESQISLLSTRNEQGVVELRDEIERLNIELRNVKEKRGMEDYL</sequence>
<accession>A0A5J4UWQ3</accession>
<evidence type="ECO:0008006" key="3">
    <source>
        <dbReference type="Google" id="ProtNLM"/>
    </source>
</evidence>
<dbReference type="AlphaFoldDB" id="A0A5J4UWQ3"/>
<comment type="caution">
    <text evidence="1">The sequence shown here is derived from an EMBL/GenBank/DDBJ whole genome shotgun (WGS) entry which is preliminary data.</text>
</comment>
<dbReference type="EMBL" id="SNRW01011767">
    <property type="protein sequence ID" value="KAA6374717.1"/>
    <property type="molecule type" value="Genomic_DNA"/>
</dbReference>
<reference evidence="1 2" key="1">
    <citation type="submission" date="2019-03" db="EMBL/GenBank/DDBJ databases">
        <title>Single cell metagenomics reveals metabolic interactions within the superorganism composed of flagellate Streblomastix strix and complex community of Bacteroidetes bacteria on its surface.</title>
        <authorList>
            <person name="Treitli S.C."/>
            <person name="Kolisko M."/>
            <person name="Husnik F."/>
            <person name="Keeling P."/>
            <person name="Hampl V."/>
        </authorList>
    </citation>
    <scope>NUCLEOTIDE SEQUENCE [LARGE SCALE GENOMIC DNA]</scope>
    <source>
        <strain evidence="1">ST1C</strain>
    </source>
</reference>
<evidence type="ECO:0000313" key="2">
    <source>
        <dbReference type="Proteomes" id="UP000324800"/>
    </source>
</evidence>
<proteinExistence type="predicted"/>
<name>A0A5J4UWQ3_9EUKA</name>
<dbReference type="OrthoDB" id="10255000at2759"/>